<feature type="compositionally biased region" description="Polar residues" evidence="1">
    <location>
        <begin position="54"/>
        <end position="67"/>
    </location>
</feature>
<evidence type="ECO:0000256" key="1">
    <source>
        <dbReference type="SAM" id="MobiDB-lite"/>
    </source>
</evidence>
<name>A0A9Q3BDN5_9BASI</name>
<sequence length="452" mass="53080">MELGQQEVKAGIPLGRTWRNLPEDLSQRDRLQRPYGNHQRFYRRTTDPDRAYSDSFSLTRSRPNQLPSGFTPFRNQQISGQESPLFTISGSLQEKTRIQGKKQDHLQPKEERVRPNYPEAVGFGERSTQEPEVVVHNSIISSPINRNITPTQIEHNFVTPESNLNSDALWLQMSQYAEKTQKQFSELEASHERMKKLTASMDKIIKTLQEGHAQLSKASEETNKRLNLVFEEQHHRKRDKDCLDQYINKLFNVYHNMNPQPQGHVMDNQYHQDEIKPDARFINKARSPSKYQDGDNMSYSEKEALEQLPKASSWPKFSGTGEYDHMELMDYIDGLFIDVPSIPDYWITARLNTAFKGHASIWYTEMKEIHGRRNWPWWKSQIIQKESNGTWIWKKTMSFENDKYSVEKDPYEWCLRQSKRLKAVDPQMKIQMRNQKLLTQMPGELENAVKGR</sequence>
<dbReference type="EMBL" id="AVOT02000506">
    <property type="protein sequence ID" value="MBW0463213.1"/>
    <property type="molecule type" value="Genomic_DNA"/>
</dbReference>
<organism evidence="2 3">
    <name type="scientific">Austropuccinia psidii MF-1</name>
    <dbReference type="NCBI Taxonomy" id="1389203"/>
    <lineage>
        <taxon>Eukaryota</taxon>
        <taxon>Fungi</taxon>
        <taxon>Dikarya</taxon>
        <taxon>Basidiomycota</taxon>
        <taxon>Pucciniomycotina</taxon>
        <taxon>Pucciniomycetes</taxon>
        <taxon>Pucciniales</taxon>
        <taxon>Sphaerophragmiaceae</taxon>
        <taxon>Austropuccinia</taxon>
    </lineage>
</organism>
<keyword evidence="3" id="KW-1185">Reference proteome</keyword>
<gene>
    <name evidence="2" type="ORF">O181_002928</name>
</gene>
<evidence type="ECO:0008006" key="4">
    <source>
        <dbReference type="Google" id="ProtNLM"/>
    </source>
</evidence>
<reference evidence="2" key="1">
    <citation type="submission" date="2021-03" db="EMBL/GenBank/DDBJ databases">
        <title>Draft genome sequence of rust myrtle Austropuccinia psidii MF-1, a brazilian biotype.</title>
        <authorList>
            <person name="Quecine M.C."/>
            <person name="Pachon D.M.R."/>
            <person name="Bonatelli M.L."/>
            <person name="Correr F.H."/>
            <person name="Franceschini L.M."/>
            <person name="Leite T.F."/>
            <person name="Margarido G.R.A."/>
            <person name="Almeida C.A."/>
            <person name="Ferrarezi J.A."/>
            <person name="Labate C.A."/>
        </authorList>
    </citation>
    <scope>NUCLEOTIDE SEQUENCE</scope>
    <source>
        <strain evidence="2">MF-1</strain>
    </source>
</reference>
<dbReference type="Proteomes" id="UP000765509">
    <property type="component" value="Unassembled WGS sequence"/>
</dbReference>
<protein>
    <recommendedName>
        <fullName evidence="4">Retrotransposon gag domain-containing protein</fullName>
    </recommendedName>
</protein>
<evidence type="ECO:0000313" key="2">
    <source>
        <dbReference type="EMBL" id="MBW0463213.1"/>
    </source>
</evidence>
<evidence type="ECO:0000313" key="3">
    <source>
        <dbReference type="Proteomes" id="UP000765509"/>
    </source>
</evidence>
<comment type="caution">
    <text evidence="2">The sequence shown here is derived from an EMBL/GenBank/DDBJ whole genome shotgun (WGS) entry which is preliminary data.</text>
</comment>
<dbReference type="OrthoDB" id="2507294at2759"/>
<feature type="region of interest" description="Disordered" evidence="1">
    <location>
        <begin position="42"/>
        <end position="67"/>
    </location>
</feature>
<accession>A0A9Q3BDN5</accession>
<proteinExistence type="predicted"/>
<dbReference type="AlphaFoldDB" id="A0A9Q3BDN5"/>